<evidence type="ECO:0000313" key="3">
    <source>
        <dbReference type="EMBL" id="MEQ2423754.1"/>
    </source>
</evidence>
<organism evidence="3 4">
    <name type="scientific">Enterocloster hominis</name>
    <name type="common">ex Hitch et al. 2024</name>
    <dbReference type="NCBI Taxonomy" id="1917870"/>
    <lineage>
        <taxon>Bacteria</taxon>
        <taxon>Bacillati</taxon>
        <taxon>Bacillota</taxon>
        <taxon>Clostridia</taxon>
        <taxon>Lachnospirales</taxon>
        <taxon>Lachnospiraceae</taxon>
        <taxon>Enterocloster</taxon>
    </lineage>
</organism>
<dbReference type="Pfam" id="PF01558">
    <property type="entry name" value="POR"/>
    <property type="match status" value="1"/>
</dbReference>
<dbReference type="EMBL" id="JBBMFM010000004">
    <property type="protein sequence ID" value="MEQ2423754.1"/>
    <property type="molecule type" value="Genomic_DNA"/>
</dbReference>
<dbReference type="InterPro" id="IPR002869">
    <property type="entry name" value="Pyrv_flavodox_OxRed_cen"/>
</dbReference>
<feature type="domain" description="Pyruvate/ketoisovalerate oxidoreductase catalytic" evidence="2">
    <location>
        <begin position="11"/>
        <end position="188"/>
    </location>
</feature>
<gene>
    <name evidence="3" type="ORF">WMQ36_02090</name>
</gene>
<dbReference type="RefSeq" id="WP_008720392.1">
    <property type="nucleotide sequence ID" value="NZ_JAJFDX010000003.1"/>
</dbReference>
<comment type="caution">
    <text evidence="3">The sequence shown here is derived from an EMBL/GenBank/DDBJ whole genome shotgun (WGS) entry which is preliminary data.</text>
</comment>
<keyword evidence="1" id="KW-0560">Oxidoreductase</keyword>
<reference evidence="3 4" key="1">
    <citation type="submission" date="2024-03" db="EMBL/GenBank/DDBJ databases">
        <title>Human intestinal bacterial collection.</title>
        <authorList>
            <person name="Pauvert C."/>
            <person name="Hitch T.C.A."/>
            <person name="Clavel T."/>
        </authorList>
    </citation>
    <scope>NUCLEOTIDE SEQUENCE [LARGE SCALE GENOMIC DNA]</scope>
    <source>
        <strain evidence="3 4">CLA-SR-H021</strain>
    </source>
</reference>
<name>A0ABV1D036_9FIRM</name>
<accession>A0ABV1D036</accession>
<dbReference type="Proteomes" id="UP001454086">
    <property type="component" value="Unassembled WGS sequence"/>
</dbReference>
<keyword evidence="4" id="KW-1185">Reference proteome</keyword>
<dbReference type="InterPro" id="IPR052198">
    <property type="entry name" value="IorB_Oxidoreductase"/>
</dbReference>
<proteinExistence type="predicted"/>
<evidence type="ECO:0000313" key="4">
    <source>
        <dbReference type="Proteomes" id="UP001454086"/>
    </source>
</evidence>
<evidence type="ECO:0000256" key="1">
    <source>
        <dbReference type="ARBA" id="ARBA00023002"/>
    </source>
</evidence>
<dbReference type="PANTHER" id="PTHR43854">
    <property type="entry name" value="INDOLEPYRUVATE OXIDOREDUCTASE SUBUNIT IORB"/>
    <property type="match status" value="1"/>
</dbReference>
<dbReference type="PANTHER" id="PTHR43854:SF1">
    <property type="entry name" value="INDOLEPYRUVATE OXIDOREDUCTASE SUBUNIT IORB"/>
    <property type="match status" value="1"/>
</dbReference>
<dbReference type="Gene3D" id="3.40.920.10">
    <property type="entry name" value="Pyruvate-ferredoxin oxidoreductase, PFOR, domain III"/>
    <property type="match status" value="1"/>
</dbReference>
<evidence type="ECO:0000259" key="2">
    <source>
        <dbReference type="Pfam" id="PF01558"/>
    </source>
</evidence>
<dbReference type="InterPro" id="IPR019752">
    <property type="entry name" value="Pyrv/ketoisovalerate_OxRed_cat"/>
</dbReference>
<dbReference type="SUPFAM" id="SSF53323">
    <property type="entry name" value="Pyruvate-ferredoxin oxidoreductase, PFOR, domain III"/>
    <property type="match status" value="1"/>
</dbReference>
<protein>
    <submittedName>
        <fullName evidence="3">Indolepyruvate oxidoreductase subunit beta</fullName>
    </submittedName>
</protein>
<sequence length="192" mass="20710">MTKSVLLVGVGGQGTITAAKLLTTGLLEAGCDVKMSEIHGMSQRGGTVSSHVRYNADGQVCSPVIGEKDADILVSFEQMEALRWIDYVKPDGAIVTSTEKIDCQSVLTGRSAYPGNIIEELKKVGGQVFVINASEEAAKLGSSKVANVILLGMIVKYMGLEHIDWEKIIRENVKKNFIEMNLKALELGKSLI</sequence>
<dbReference type="NCBIfam" id="NF005325">
    <property type="entry name" value="PRK06853.1-5"/>
    <property type="match status" value="1"/>
</dbReference>